<feature type="domain" description="FERM" evidence="3">
    <location>
        <begin position="229"/>
        <end position="575"/>
    </location>
</feature>
<evidence type="ECO:0000256" key="2">
    <source>
        <dbReference type="SAM" id="MobiDB-lite"/>
    </source>
</evidence>
<dbReference type="SUPFAM" id="SSF47031">
    <property type="entry name" value="Second domain of FERM"/>
    <property type="match status" value="1"/>
</dbReference>
<dbReference type="InterPro" id="IPR035963">
    <property type="entry name" value="FERM_2"/>
</dbReference>
<dbReference type="EMBL" id="UFQT01000314">
    <property type="protein sequence ID" value="SSX23108.1"/>
    <property type="molecule type" value="Genomic_DNA"/>
</dbReference>
<dbReference type="InterPro" id="IPR019748">
    <property type="entry name" value="FERM_central"/>
</dbReference>
<sequence length="636" mass="70992">MESATKNSNYQSSNGSVTGNNNNEIGNNKSSNAKQQQQQQQQLANSNYVNVVPIQYQRRKYSQPIDYQSRLVYGDYSTTSQQQSQQTNTRGEYSLSSTPVPQQLQNQQQDTDSLANSIVSGAISPIPSQQSGGGSSRSDQMQRVISTNQICLDGNGNTSGMQQLQVQQSGLGGTMDDQQQQSSSSFSINNNSNNYSVPNSSTAVAYTSSTVTSAQLGTSTIPRPMQKVIPTVVYLMSRIAVHMEIEGTSLCPAQVMLAAALGCEELGISNKLLAQSVFGLWMLSPLLEIQLKPHHRPYAVRTAWSKLIEQYSHGNAIQRKNDDPMITLRRNVFYPRKEEEKLKDARILELLYEEARYNVLYGRYIMEPAHSIMLGGIQARIECGPFNSNLHTTSYFRENQSRFLPAHVAKNTNWSWLPISRRTSAEVKLLEQFKRVPTSATTRKLMRKYLEFCWALPFYGAAFFHGQVEQPVRGLMSLLAQKDKVVLIAINERGIFIIDHAESTLLLGLRYDEFSWDLAKPNNPDDPECLPCIFLEFDAVENGISVTKLIQVFSKQAAMMDALISHFTEQIKRRKESNASVDNTPQMPALDPENDEPNPIQNSGNGVLCNKLSKLITITFEGGRCIGQMGSLSISY</sequence>
<dbReference type="InterPro" id="IPR051594">
    <property type="entry name" value="KRIT1/FRMD8"/>
</dbReference>
<feature type="region of interest" description="Disordered" evidence="2">
    <location>
        <begin position="169"/>
        <end position="192"/>
    </location>
</feature>
<name>A0A336MAP1_CULSO</name>
<dbReference type="InterPro" id="IPR019749">
    <property type="entry name" value="Band_41_domain"/>
</dbReference>
<dbReference type="GO" id="GO:0090090">
    <property type="term" value="P:negative regulation of canonical Wnt signaling pathway"/>
    <property type="evidence" value="ECO:0007669"/>
    <property type="project" value="TreeGrafter"/>
</dbReference>
<proteinExistence type="predicted"/>
<dbReference type="SMART" id="SM00295">
    <property type="entry name" value="B41"/>
    <property type="match status" value="1"/>
</dbReference>
<dbReference type="FunFam" id="1.20.80.10:FF:000029">
    <property type="entry name" value="Uncharacterized protein, isoform A"/>
    <property type="match status" value="1"/>
</dbReference>
<dbReference type="Gene3D" id="1.20.80.10">
    <property type="match status" value="1"/>
</dbReference>
<organism evidence="4">
    <name type="scientific">Culicoides sonorensis</name>
    <name type="common">Biting midge</name>
    <dbReference type="NCBI Taxonomy" id="179676"/>
    <lineage>
        <taxon>Eukaryota</taxon>
        <taxon>Metazoa</taxon>
        <taxon>Ecdysozoa</taxon>
        <taxon>Arthropoda</taxon>
        <taxon>Hexapoda</taxon>
        <taxon>Insecta</taxon>
        <taxon>Pterygota</taxon>
        <taxon>Neoptera</taxon>
        <taxon>Endopterygota</taxon>
        <taxon>Diptera</taxon>
        <taxon>Nematocera</taxon>
        <taxon>Chironomoidea</taxon>
        <taxon>Ceratopogonidae</taxon>
        <taxon>Ceratopogoninae</taxon>
        <taxon>Culicoides</taxon>
        <taxon>Monoculicoides</taxon>
    </lineage>
</organism>
<feature type="compositionally biased region" description="Low complexity" evidence="2">
    <location>
        <begin position="77"/>
        <end position="87"/>
    </location>
</feature>
<dbReference type="AlphaFoldDB" id="A0A336MAP1"/>
<dbReference type="GO" id="GO:0005886">
    <property type="term" value="C:plasma membrane"/>
    <property type="evidence" value="ECO:0007669"/>
    <property type="project" value="TreeGrafter"/>
</dbReference>
<feature type="region of interest" description="Disordered" evidence="2">
    <location>
        <begin position="574"/>
        <end position="602"/>
    </location>
</feature>
<dbReference type="Gene3D" id="2.30.29.30">
    <property type="entry name" value="Pleckstrin-homology domain (PH domain)/Phosphotyrosine-binding domain (PTB)"/>
    <property type="match status" value="1"/>
</dbReference>
<dbReference type="Pfam" id="PF00373">
    <property type="entry name" value="FERM_M"/>
    <property type="match status" value="1"/>
</dbReference>
<gene>
    <name evidence="4" type="primary">CSON008301</name>
</gene>
<dbReference type="OMA" id="ARYPCES"/>
<feature type="compositionally biased region" description="Polar residues" evidence="2">
    <location>
        <begin position="88"/>
        <end position="101"/>
    </location>
</feature>
<feature type="compositionally biased region" description="Low complexity" evidence="2">
    <location>
        <begin position="12"/>
        <end position="42"/>
    </location>
</feature>
<dbReference type="InterPro" id="IPR057096">
    <property type="entry name" value="KRIT1_FRMD8_FERM_C"/>
</dbReference>
<dbReference type="PROSITE" id="PS50057">
    <property type="entry name" value="FERM_3"/>
    <property type="match status" value="1"/>
</dbReference>
<dbReference type="PANTHER" id="PTHR13283:SF10">
    <property type="entry name" value="FERM DOMAIN-CONTAINING PROTEIN 8"/>
    <property type="match status" value="1"/>
</dbReference>
<dbReference type="VEuPathDB" id="VectorBase:CSON008301"/>
<feature type="region of interest" description="Disordered" evidence="2">
    <location>
        <begin position="76"/>
        <end position="112"/>
    </location>
</feature>
<dbReference type="InterPro" id="IPR011993">
    <property type="entry name" value="PH-like_dom_sf"/>
</dbReference>
<reference evidence="4" key="1">
    <citation type="submission" date="2018-07" db="EMBL/GenBank/DDBJ databases">
        <authorList>
            <person name="Quirk P.G."/>
            <person name="Krulwich T.A."/>
        </authorList>
    </citation>
    <scope>NUCLEOTIDE SEQUENCE</scope>
</reference>
<dbReference type="PANTHER" id="PTHR13283">
    <property type="entry name" value="KREV INTERACTION TRAPPED 1-RELATED"/>
    <property type="match status" value="1"/>
</dbReference>
<evidence type="ECO:0000259" key="3">
    <source>
        <dbReference type="PROSITE" id="PS50057"/>
    </source>
</evidence>
<feature type="region of interest" description="Disordered" evidence="2">
    <location>
        <begin position="1"/>
        <end position="44"/>
    </location>
</feature>
<feature type="compositionally biased region" description="Low complexity" evidence="2">
    <location>
        <begin position="178"/>
        <end position="192"/>
    </location>
</feature>
<dbReference type="InterPro" id="IPR000299">
    <property type="entry name" value="FERM_domain"/>
</dbReference>
<evidence type="ECO:0000313" key="4">
    <source>
        <dbReference type="EMBL" id="SSX23108.1"/>
    </source>
</evidence>
<dbReference type="CDD" id="cd14473">
    <property type="entry name" value="FERM_B-lobe"/>
    <property type="match status" value="1"/>
</dbReference>
<dbReference type="GO" id="GO:0030182">
    <property type="term" value="P:neuron differentiation"/>
    <property type="evidence" value="ECO:0007669"/>
    <property type="project" value="UniProtKB-ARBA"/>
</dbReference>
<evidence type="ECO:0000256" key="1">
    <source>
        <dbReference type="ARBA" id="ARBA00039547"/>
    </source>
</evidence>
<dbReference type="Pfam" id="PF24522">
    <property type="entry name" value="KRIT1_FRMD8_FERM_C"/>
    <property type="match status" value="1"/>
</dbReference>
<dbReference type="InterPro" id="IPR014352">
    <property type="entry name" value="FERM/acyl-CoA-bd_prot_sf"/>
</dbReference>
<accession>A0A336MAP1</accession>
<feature type="compositionally biased region" description="Polar residues" evidence="2">
    <location>
        <begin position="1"/>
        <end position="11"/>
    </location>
</feature>
<protein>
    <recommendedName>
        <fullName evidence="1">FERM domain-containing protein 8</fullName>
    </recommendedName>
</protein>
<dbReference type="Gene3D" id="3.10.20.90">
    <property type="entry name" value="Phosphatidylinositol 3-kinase Catalytic Subunit, Chain A, domain 1"/>
    <property type="match status" value="1"/>
</dbReference>
<dbReference type="GO" id="GO:0009887">
    <property type="term" value="P:animal organ morphogenesis"/>
    <property type="evidence" value="ECO:0007669"/>
    <property type="project" value="UniProtKB-ARBA"/>
</dbReference>